<dbReference type="GO" id="GO:0008855">
    <property type="term" value="F:exodeoxyribonuclease VII activity"/>
    <property type="evidence" value="ECO:0007669"/>
    <property type="project" value="UniProtKB-UniRule"/>
</dbReference>
<dbReference type="STRING" id="517418.Ctha_1063"/>
<dbReference type="SUPFAM" id="SSF116842">
    <property type="entry name" value="XseB-like"/>
    <property type="match status" value="1"/>
</dbReference>
<evidence type="ECO:0000256" key="5">
    <source>
        <dbReference type="ARBA" id="ARBA00022839"/>
    </source>
</evidence>
<feature type="compositionally biased region" description="Acidic residues" evidence="7">
    <location>
        <begin position="83"/>
        <end position="92"/>
    </location>
</feature>
<reference evidence="8 9" key="1">
    <citation type="submission" date="2008-06" db="EMBL/GenBank/DDBJ databases">
        <title>Complete sequence of Chloroherpeton thalassium ATCC 35110.</title>
        <authorList>
            <consortium name="US DOE Joint Genome Institute"/>
            <person name="Lucas S."/>
            <person name="Copeland A."/>
            <person name="Lapidus A."/>
            <person name="Glavina del Rio T."/>
            <person name="Dalin E."/>
            <person name="Tice H."/>
            <person name="Bruce D."/>
            <person name="Goodwin L."/>
            <person name="Pitluck S."/>
            <person name="Schmutz J."/>
            <person name="Larimer F."/>
            <person name="Land M."/>
            <person name="Hauser L."/>
            <person name="Kyrpides N."/>
            <person name="Mikhailova N."/>
            <person name="Liu Z."/>
            <person name="Li T."/>
            <person name="Zhao F."/>
            <person name="Overmann J."/>
            <person name="Bryant D.A."/>
            <person name="Richardson P."/>
        </authorList>
    </citation>
    <scope>NUCLEOTIDE SEQUENCE [LARGE SCALE GENOMIC DNA]</scope>
    <source>
        <strain evidence="9">ATCC 35110 / GB-78</strain>
    </source>
</reference>
<dbReference type="GO" id="GO:0005829">
    <property type="term" value="C:cytosol"/>
    <property type="evidence" value="ECO:0007669"/>
    <property type="project" value="TreeGrafter"/>
</dbReference>
<keyword evidence="2 6" id="KW-0963">Cytoplasm</keyword>
<protein>
    <recommendedName>
        <fullName evidence="6">Exodeoxyribonuclease 7 small subunit</fullName>
        <ecNumber evidence="6">3.1.11.6</ecNumber>
    </recommendedName>
    <alternativeName>
        <fullName evidence="6">Exodeoxyribonuclease VII small subunit</fullName>
        <shortName evidence="6">Exonuclease VII small subunit</shortName>
    </alternativeName>
</protein>
<dbReference type="InterPro" id="IPR003761">
    <property type="entry name" value="Exonuc_VII_S"/>
</dbReference>
<evidence type="ECO:0000313" key="9">
    <source>
        <dbReference type="Proteomes" id="UP000001208"/>
    </source>
</evidence>
<dbReference type="OrthoDB" id="598486at2"/>
<dbReference type="EMBL" id="CP001100">
    <property type="protein sequence ID" value="ACF13527.1"/>
    <property type="molecule type" value="Genomic_DNA"/>
</dbReference>
<accession>B3QXZ9</accession>
<dbReference type="HOGENOM" id="CLU_145918_2_1_10"/>
<keyword evidence="4 6" id="KW-0378">Hydrolase</keyword>
<dbReference type="AlphaFoldDB" id="B3QXZ9"/>
<dbReference type="HAMAP" id="MF_00337">
    <property type="entry name" value="Exonuc_7_S"/>
    <property type="match status" value="1"/>
</dbReference>
<dbReference type="Pfam" id="PF02609">
    <property type="entry name" value="Exonuc_VII_S"/>
    <property type="match status" value="1"/>
</dbReference>
<dbReference type="eggNOG" id="COG1722">
    <property type="taxonomic scope" value="Bacteria"/>
</dbReference>
<evidence type="ECO:0000256" key="2">
    <source>
        <dbReference type="ARBA" id="ARBA00022490"/>
    </source>
</evidence>
<dbReference type="EC" id="3.1.11.6" evidence="6"/>
<dbReference type="PANTHER" id="PTHR34137">
    <property type="entry name" value="EXODEOXYRIBONUCLEASE 7 SMALL SUBUNIT"/>
    <property type="match status" value="1"/>
</dbReference>
<comment type="function">
    <text evidence="6">Bidirectionally degrades single-stranded DNA into large acid-insoluble oligonucleotides, which are then degraded further into small acid-soluble oligonucleotides.</text>
</comment>
<dbReference type="InterPro" id="IPR037004">
    <property type="entry name" value="Exonuc_VII_ssu_sf"/>
</dbReference>
<dbReference type="Proteomes" id="UP000001208">
    <property type="component" value="Chromosome"/>
</dbReference>
<feature type="region of interest" description="Disordered" evidence="7">
    <location>
        <begin position="68"/>
        <end position="92"/>
    </location>
</feature>
<comment type="subcellular location">
    <subcellularLocation>
        <location evidence="6">Cytoplasm</location>
    </subcellularLocation>
</comment>
<dbReference type="KEGG" id="cts:Ctha_1063"/>
<keyword evidence="3 6" id="KW-0540">Nuclease</keyword>
<evidence type="ECO:0000256" key="4">
    <source>
        <dbReference type="ARBA" id="ARBA00022801"/>
    </source>
</evidence>
<dbReference type="Gene3D" id="1.10.287.1040">
    <property type="entry name" value="Exonuclease VII, small subunit"/>
    <property type="match status" value="1"/>
</dbReference>
<comment type="catalytic activity">
    <reaction evidence="6">
        <text>Exonucleolytic cleavage in either 5'- to 3'- or 3'- to 5'-direction to yield nucleoside 5'-phosphates.</text>
        <dbReference type="EC" id="3.1.11.6"/>
    </reaction>
</comment>
<comment type="subunit">
    <text evidence="6">Heterooligomer composed of large and small subunits.</text>
</comment>
<evidence type="ECO:0000256" key="7">
    <source>
        <dbReference type="SAM" id="MobiDB-lite"/>
    </source>
</evidence>
<comment type="similarity">
    <text evidence="1 6">Belongs to the XseB family.</text>
</comment>
<keyword evidence="5 6" id="KW-0269">Exonuclease</keyword>
<name>B3QXZ9_CHLT3</name>
<dbReference type="GO" id="GO:0009318">
    <property type="term" value="C:exodeoxyribonuclease VII complex"/>
    <property type="evidence" value="ECO:0007669"/>
    <property type="project" value="UniProtKB-UniRule"/>
</dbReference>
<dbReference type="NCBIfam" id="TIGR01280">
    <property type="entry name" value="xseB"/>
    <property type="match status" value="1"/>
</dbReference>
<gene>
    <name evidence="6" type="primary">xseB</name>
    <name evidence="8" type="ordered locus">Ctha_1063</name>
</gene>
<dbReference type="GO" id="GO:0006308">
    <property type="term" value="P:DNA catabolic process"/>
    <property type="evidence" value="ECO:0007669"/>
    <property type="project" value="UniProtKB-UniRule"/>
</dbReference>
<dbReference type="PANTHER" id="PTHR34137:SF1">
    <property type="entry name" value="EXODEOXYRIBONUCLEASE 7 SMALL SUBUNIT"/>
    <property type="match status" value="1"/>
</dbReference>
<dbReference type="RefSeq" id="WP_012499611.1">
    <property type="nucleotide sequence ID" value="NC_011026.1"/>
</dbReference>
<evidence type="ECO:0000256" key="1">
    <source>
        <dbReference type="ARBA" id="ARBA00009998"/>
    </source>
</evidence>
<evidence type="ECO:0000256" key="3">
    <source>
        <dbReference type="ARBA" id="ARBA00022722"/>
    </source>
</evidence>
<evidence type="ECO:0000256" key="6">
    <source>
        <dbReference type="HAMAP-Rule" id="MF_00337"/>
    </source>
</evidence>
<keyword evidence="9" id="KW-1185">Reference proteome</keyword>
<evidence type="ECO:0000313" key="8">
    <source>
        <dbReference type="EMBL" id="ACF13527.1"/>
    </source>
</evidence>
<proteinExistence type="inferred from homology"/>
<organism evidence="8 9">
    <name type="scientific">Chloroherpeton thalassium (strain ATCC 35110 / GB-78)</name>
    <dbReference type="NCBI Taxonomy" id="517418"/>
    <lineage>
        <taxon>Bacteria</taxon>
        <taxon>Pseudomonadati</taxon>
        <taxon>Chlorobiota</taxon>
        <taxon>Chlorobiia</taxon>
        <taxon>Chlorobiales</taxon>
        <taxon>Chloroherpetonaceae</taxon>
        <taxon>Chloroherpeton</taxon>
    </lineage>
</organism>
<sequence>MAIKKSKESEKTLEELIARLEAIANQIQDGEAGLEKSIELYEEGQAIAQECTKRLNAAQKKLETINPNLIEPKPQSRPYQDLPGDENETLFA</sequence>